<dbReference type="AlphaFoldDB" id="A0A0C3PEF4"/>
<feature type="transmembrane region" description="Helical" evidence="1">
    <location>
        <begin position="134"/>
        <end position="154"/>
    </location>
</feature>
<dbReference type="HOGENOM" id="CLU_980430_0_0_1"/>
<feature type="transmembrane region" description="Helical" evidence="1">
    <location>
        <begin position="182"/>
        <end position="201"/>
    </location>
</feature>
<gene>
    <name evidence="2" type="ORF">PHLGIDRAFT_224924</name>
</gene>
<evidence type="ECO:0000313" key="3">
    <source>
        <dbReference type="Proteomes" id="UP000053257"/>
    </source>
</evidence>
<dbReference type="OrthoDB" id="3214103at2759"/>
<keyword evidence="1" id="KW-0472">Membrane</keyword>
<keyword evidence="1" id="KW-1133">Transmembrane helix</keyword>
<organism evidence="2 3">
    <name type="scientific">Phlebiopsis gigantea (strain 11061_1 CR5-6)</name>
    <name type="common">White-rot fungus</name>
    <name type="synonym">Peniophora gigantea</name>
    <dbReference type="NCBI Taxonomy" id="745531"/>
    <lineage>
        <taxon>Eukaryota</taxon>
        <taxon>Fungi</taxon>
        <taxon>Dikarya</taxon>
        <taxon>Basidiomycota</taxon>
        <taxon>Agaricomycotina</taxon>
        <taxon>Agaricomycetes</taxon>
        <taxon>Polyporales</taxon>
        <taxon>Phanerochaetaceae</taxon>
        <taxon>Phlebiopsis</taxon>
    </lineage>
</organism>
<keyword evidence="3" id="KW-1185">Reference proteome</keyword>
<evidence type="ECO:0000256" key="1">
    <source>
        <dbReference type="SAM" id="Phobius"/>
    </source>
</evidence>
<dbReference type="EMBL" id="KN840600">
    <property type="protein sequence ID" value="KIP03798.1"/>
    <property type="molecule type" value="Genomic_DNA"/>
</dbReference>
<feature type="transmembrane region" description="Helical" evidence="1">
    <location>
        <begin position="32"/>
        <end position="49"/>
    </location>
</feature>
<protein>
    <submittedName>
        <fullName evidence="2">Uncharacterized protein</fullName>
    </submittedName>
</protein>
<keyword evidence="1" id="KW-0812">Transmembrane</keyword>
<feature type="transmembrane region" description="Helical" evidence="1">
    <location>
        <begin position="93"/>
        <end position="113"/>
    </location>
</feature>
<accession>A0A0C3PEF4</accession>
<sequence>MLLVVRSQIVLSDAIVVWRVCVLWPRSKSVKIISVILVLATLVLTSLSARNVSCYSGLEVSTSQSVNATSPFYVENFYPVGEEFRDDYGKTSILISWATNVFATAAISHKAWLHRQAIRLNIVSLDRRTYAERVMLIFAESGAAYSLLWTLFAADQIIPPRITGHHLPINYHSLIGDLKASGLIHLIGMYPTFVIILVAFTKTFTEPSLTRVVDLSHVAPDALRNHSPPRMSMSLMETMNGTNASSIPISVIDIRPGIEFYDNSKPVDDFATVHPKDPLSLTHH</sequence>
<evidence type="ECO:0000313" key="2">
    <source>
        <dbReference type="EMBL" id="KIP03798.1"/>
    </source>
</evidence>
<proteinExistence type="predicted"/>
<dbReference type="Proteomes" id="UP000053257">
    <property type="component" value="Unassembled WGS sequence"/>
</dbReference>
<reference evidence="2 3" key="1">
    <citation type="journal article" date="2014" name="PLoS Genet.">
        <title>Analysis of the Phlebiopsis gigantea genome, transcriptome and secretome provides insight into its pioneer colonization strategies of wood.</title>
        <authorList>
            <person name="Hori C."/>
            <person name="Ishida T."/>
            <person name="Igarashi K."/>
            <person name="Samejima M."/>
            <person name="Suzuki H."/>
            <person name="Master E."/>
            <person name="Ferreira P."/>
            <person name="Ruiz-Duenas F.J."/>
            <person name="Held B."/>
            <person name="Canessa P."/>
            <person name="Larrondo L.F."/>
            <person name="Schmoll M."/>
            <person name="Druzhinina I.S."/>
            <person name="Kubicek C.P."/>
            <person name="Gaskell J.A."/>
            <person name="Kersten P."/>
            <person name="St John F."/>
            <person name="Glasner J."/>
            <person name="Sabat G."/>
            <person name="Splinter BonDurant S."/>
            <person name="Syed K."/>
            <person name="Yadav J."/>
            <person name="Mgbeahuruike A.C."/>
            <person name="Kovalchuk A."/>
            <person name="Asiegbu F.O."/>
            <person name="Lackner G."/>
            <person name="Hoffmeister D."/>
            <person name="Rencoret J."/>
            <person name="Gutierrez A."/>
            <person name="Sun H."/>
            <person name="Lindquist E."/>
            <person name="Barry K."/>
            <person name="Riley R."/>
            <person name="Grigoriev I.V."/>
            <person name="Henrissat B."/>
            <person name="Kues U."/>
            <person name="Berka R.M."/>
            <person name="Martinez A.T."/>
            <person name="Covert S.F."/>
            <person name="Blanchette R.A."/>
            <person name="Cullen D."/>
        </authorList>
    </citation>
    <scope>NUCLEOTIDE SEQUENCE [LARGE SCALE GENOMIC DNA]</scope>
    <source>
        <strain evidence="2 3">11061_1 CR5-6</strain>
    </source>
</reference>
<name>A0A0C3PEF4_PHLG1</name>